<proteinExistence type="inferred from homology"/>
<keyword evidence="3" id="KW-0560">Oxidoreductase</keyword>
<dbReference type="AlphaFoldDB" id="A0AA39XNU4"/>
<dbReference type="GO" id="GO:0016491">
    <property type="term" value="F:oxidoreductase activity"/>
    <property type="evidence" value="ECO:0007669"/>
    <property type="project" value="UniProtKB-KW"/>
</dbReference>
<name>A0AA39XNU4_9PEZI</name>
<evidence type="ECO:0000313" key="5">
    <source>
        <dbReference type="EMBL" id="KAK0637469.1"/>
    </source>
</evidence>
<gene>
    <name evidence="5" type="ORF">B0T17DRAFT_482322</name>
</gene>
<evidence type="ECO:0000256" key="2">
    <source>
        <dbReference type="ARBA" id="ARBA00022857"/>
    </source>
</evidence>
<dbReference type="SUPFAM" id="SSF51735">
    <property type="entry name" value="NAD(P)-binding Rossmann-fold domains"/>
    <property type="match status" value="1"/>
</dbReference>
<sequence>MEKAFGGVNPLATNVTPTTHTTSYPAISPSRPELSQAGRTVLITGGSAGIGYAAATAFMAASASIVIITGRRQASLDTAVASLTALAAETKTPTRIIGVQSDARDLANVDALWDNLAAQNIIVDVLVTNAARFTQPNTLFDLGVGEVWAQFETNVRAPLQFAERLWKQKVGRDRPKNIVNISTEAINMSKKAYLPISHDRQAYGLTKGCGTWLMQSIAEEMPAEKLQIVSLHPGVVYTEAMSRQVPRDFMTFDDDTLSGSYSVWAASKEARFLHGRFVWASWDVEELAEIYKQRLEEDVDFLRVGVIGLAGANYRA</sequence>
<dbReference type="Proteomes" id="UP001174934">
    <property type="component" value="Unassembled WGS sequence"/>
</dbReference>
<dbReference type="PANTHER" id="PTHR43618">
    <property type="entry name" value="7-ALPHA-HYDROXYSTEROID DEHYDROGENASE"/>
    <property type="match status" value="1"/>
</dbReference>
<protein>
    <submittedName>
        <fullName evidence="5">Uncharacterized protein</fullName>
    </submittedName>
</protein>
<keyword evidence="6" id="KW-1185">Reference proteome</keyword>
<keyword evidence="2" id="KW-0521">NADP</keyword>
<dbReference type="PRINTS" id="PR00081">
    <property type="entry name" value="GDHRDH"/>
</dbReference>
<comment type="similarity">
    <text evidence="1">Belongs to the short-chain dehydrogenases/reductases (SDR) family.</text>
</comment>
<dbReference type="InterPro" id="IPR052178">
    <property type="entry name" value="Sec_Metab_Biosynth_SDR"/>
</dbReference>
<reference evidence="5" key="1">
    <citation type="submission" date="2023-06" db="EMBL/GenBank/DDBJ databases">
        <title>Genome-scale phylogeny and comparative genomics of the fungal order Sordariales.</title>
        <authorList>
            <consortium name="Lawrence Berkeley National Laboratory"/>
            <person name="Hensen N."/>
            <person name="Bonometti L."/>
            <person name="Westerberg I."/>
            <person name="Brannstrom I.O."/>
            <person name="Guillou S."/>
            <person name="Cros-Aarteil S."/>
            <person name="Calhoun S."/>
            <person name="Haridas S."/>
            <person name="Kuo A."/>
            <person name="Mondo S."/>
            <person name="Pangilinan J."/>
            <person name="Riley R."/>
            <person name="LaButti K."/>
            <person name="Andreopoulos B."/>
            <person name="Lipzen A."/>
            <person name="Chen C."/>
            <person name="Yanf M."/>
            <person name="Daum C."/>
            <person name="Ng V."/>
            <person name="Clum A."/>
            <person name="Steindorff A."/>
            <person name="Ohm R."/>
            <person name="Martin F."/>
            <person name="Silar P."/>
            <person name="Natvig D."/>
            <person name="Lalanne C."/>
            <person name="Gautier V."/>
            <person name="Ament-velasquez S.L."/>
            <person name="Kruys A."/>
            <person name="Hutchinson M.I."/>
            <person name="Powell A.J."/>
            <person name="Barry K."/>
            <person name="Miller A.N."/>
            <person name="Grigoriev I.V."/>
            <person name="Debuchy R."/>
            <person name="Gladieux P."/>
            <person name="Thoren M.H."/>
            <person name="Johannesson H."/>
        </authorList>
    </citation>
    <scope>NUCLEOTIDE SEQUENCE</scope>
    <source>
        <strain evidence="5">SMH3391-2</strain>
    </source>
</reference>
<comment type="caution">
    <text evidence="5">The sequence shown here is derived from an EMBL/GenBank/DDBJ whole genome shotgun (WGS) entry which is preliminary data.</text>
</comment>
<feature type="region of interest" description="Disordered" evidence="4">
    <location>
        <begin position="1"/>
        <end position="32"/>
    </location>
</feature>
<dbReference type="EMBL" id="JAULSR010000001">
    <property type="protein sequence ID" value="KAK0637469.1"/>
    <property type="molecule type" value="Genomic_DNA"/>
</dbReference>
<dbReference type="InterPro" id="IPR036291">
    <property type="entry name" value="NAD(P)-bd_dom_sf"/>
</dbReference>
<dbReference type="Pfam" id="PF00106">
    <property type="entry name" value="adh_short"/>
    <property type="match status" value="1"/>
</dbReference>
<dbReference type="PANTHER" id="PTHR43618:SF8">
    <property type="entry name" value="7ALPHA-HYDROXYSTEROID DEHYDROGENASE"/>
    <property type="match status" value="1"/>
</dbReference>
<dbReference type="InterPro" id="IPR002347">
    <property type="entry name" value="SDR_fam"/>
</dbReference>
<organism evidence="5 6">
    <name type="scientific">Bombardia bombarda</name>
    <dbReference type="NCBI Taxonomy" id="252184"/>
    <lineage>
        <taxon>Eukaryota</taxon>
        <taxon>Fungi</taxon>
        <taxon>Dikarya</taxon>
        <taxon>Ascomycota</taxon>
        <taxon>Pezizomycotina</taxon>
        <taxon>Sordariomycetes</taxon>
        <taxon>Sordariomycetidae</taxon>
        <taxon>Sordariales</taxon>
        <taxon>Lasiosphaeriaceae</taxon>
        <taxon>Bombardia</taxon>
    </lineage>
</organism>
<feature type="compositionally biased region" description="Polar residues" evidence="4">
    <location>
        <begin position="11"/>
        <end position="25"/>
    </location>
</feature>
<evidence type="ECO:0000256" key="3">
    <source>
        <dbReference type="ARBA" id="ARBA00023002"/>
    </source>
</evidence>
<evidence type="ECO:0000256" key="1">
    <source>
        <dbReference type="ARBA" id="ARBA00006484"/>
    </source>
</evidence>
<evidence type="ECO:0000313" key="6">
    <source>
        <dbReference type="Proteomes" id="UP001174934"/>
    </source>
</evidence>
<accession>A0AA39XNU4</accession>
<evidence type="ECO:0000256" key="4">
    <source>
        <dbReference type="SAM" id="MobiDB-lite"/>
    </source>
</evidence>
<dbReference type="Gene3D" id="3.40.50.720">
    <property type="entry name" value="NAD(P)-binding Rossmann-like Domain"/>
    <property type="match status" value="1"/>
</dbReference>